<dbReference type="Proteomes" id="UP000681722">
    <property type="component" value="Unassembled WGS sequence"/>
</dbReference>
<keyword evidence="3" id="KW-1185">Reference proteome</keyword>
<dbReference type="Proteomes" id="UP000663829">
    <property type="component" value="Unassembled WGS sequence"/>
</dbReference>
<dbReference type="AlphaFoldDB" id="A0A815W7X1"/>
<evidence type="ECO:0000313" key="1">
    <source>
        <dbReference type="EMBL" id="CAF1545061.1"/>
    </source>
</evidence>
<accession>A0A815W7X1</accession>
<protein>
    <submittedName>
        <fullName evidence="1">Uncharacterized protein</fullName>
    </submittedName>
</protein>
<reference evidence="1" key="1">
    <citation type="submission" date="2021-02" db="EMBL/GenBank/DDBJ databases">
        <authorList>
            <person name="Nowell W R."/>
        </authorList>
    </citation>
    <scope>NUCLEOTIDE SEQUENCE</scope>
</reference>
<name>A0A815W7X1_9BILA</name>
<evidence type="ECO:0000313" key="2">
    <source>
        <dbReference type="EMBL" id="CAF4405722.1"/>
    </source>
</evidence>
<gene>
    <name evidence="1" type="ORF">GPM918_LOCUS38857</name>
    <name evidence="2" type="ORF">SRO942_LOCUS39708</name>
</gene>
<comment type="caution">
    <text evidence="1">The sequence shown here is derived from an EMBL/GenBank/DDBJ whole genome shotgun (WGS) entry which is preliminary data.</text>
</comment>
<dbReference type="EMBL" id="CAJNOQ010026354">
    <property type="protein sequence ID" value="CAF1545061.1"/>
    <property type="molecule type" value="Genomic_DNA"/>
</dbReference>
<evidence type="ECO:0000313" key="3">
    <source>
        <dbReference type="Proteomes" id="UP000663829"/>
    </source>
</evidence>
<dbReference type="EMBL" id="CAJOBC010092013">
    <property type="protein sequence ID" value="CAF4405722.1"/>
    <property type="molecule type" value="Genomic_DNA"/>
</dbReference>
<feature type="non-terminal residue" evidence="1">
    <location>
        <position position="1"/>
    </location>
</feature>
<organism evidence="1 3">
    <name type="scientific">Didymodactylos carnosus</name>
    <dbReference type="NCBI Taxonomy" id="1234261"/>
    <lineage>
        <taxon>Eukaryota</taxon>
        <taxon>Metazoa</taxon>
        <taxon>Spiralia</taxon>
        <taxon>Gnathifera</taxon>
        <taxon>Rotifera</taxon>
        <taxon>Eurotatoria</taxon>
        <taxon>Bdelloidea</taxon>
        <taxon>Philodinida</taxon>
        <taxon>Philodinidae</taxon>
        <taxon>Didymodactylos</taxon>
    </lineage>
</organism>
<proteinExistence type="predicted"/>
<sequence>MVQIQEPASTVIKLVIFHETVASQK</sequence>